<dbReference type="SMART" id="SM00209">
    <property type="entry name" value="TSP1"/>
    <property type="match status" value="6"/>
</dbReference>
<keyword evidence="1" id="KW-0732">Signal</keyword>
<evidence type="ECO:0000256" key="7">
    <source>
        <dbReference type="PROSITE-ProRule" id="PRU10141"/>
    </source>
</evidence>
<dbReference type="InterPro" id="IPR044004">
    <property type="entry name" value="TSP1_spondin_dom"/>
</dbReference>
<feature type="region of interest" description="Disordered" evidence="9">
    <location>
        <begin position="1119"/>
        <end position="1139"/>
    </location>
</feature>
<evidence type="ECO:0000256" key="3">
    <source>
        <dbReference type="ARBA" id="ARBA00022741"/>
    </source>
</evidence>
<evidence type="ECO:0000313" key="11">
    <source>
        <dbReference type="EMBL" id="OLQ06772.1"/>
    </source>
</evidence>
<dbReference type="PANTHER" id="PTHR22906">
    <property type="entry name" value="PROPERDIN"/>
    <property type="match status" value="1"/>
</dbReference>
<dbReference type="Pfam" id="PF19028">
    <property type="entry name" value="TSP1_spondin"/>
    <property type="match status" value="3"/>
</dbReference>
<dbReference type="PROSITE" id="PS00108">
    <property type="entry name" value="PROTEIN_KINASE_ST"/>
    <property type="match status" value="1"/>
</dbReference>
<feature type="coiled-coil region" evidence="8">
    <location>
        <begin position="771"/>
        <end position="805"/>
    </location>
</feature>
<dbReference type="Gene3D" id="1.10.510.10">
    <property type="entry name" value="Transferase(Phosphotransferase) domain 1"/>
    <property type="match status" value="1"/>
</dbReference>
<dbReference type="Pfam" id="PF05448">
    <property type="entry name" value="AXE1"/>
    <property type="match status" value="1"/>
</dbReference>
<dbReference type="InterPro" id="IPR000884">
    <property type="entry name" value="TSP1_rpt"/>
</dbReference>
<dbReference type="PROSITE" id="PS50092">
    <property type="entry name" value="TSP1"/>
    <property type="match status" value="6"/>
</dbReference>
<dbReference type="Gene3D" id="2.20.100.10">
    <property type="entry name" value="Thrombospondin type-1 (TSP1) repeat"/>
    <property type="match status" value="6"/>
</dbReference>
<protein>
    <submittedName>
        <fullName evidence="11">Hemicentin-1</fullName>
    </submittedName>
</protein>
<dbReference type="GO" id="GO:0005524">
    <property type="term" value="F:ATP binding"/>
    <property type="evidence" value="ECO:0007669"/>
    <property type="project" value="UniProtKB-UniRule"/>
</dbReference>
<dbReference type="EMBL" id="LSRX01000152">
    <property type="protein sequence ID" value="OLQ06772.1"/>
    <property type="molecule type" value="Genomic_DNA"/>
</dbReference>
<evidence type="ECO:0000259" key="10">
    <source>
        <dbReference type="PROSITE" id="PS50011"/>
    </source>
</evidence>
<sequence>MSEAAEQLYWPFETKEQHWECDSPQLQDIKECGITPCPVHCELADWSPWTSCSKSCGGGMASRSRGEEVAAKYGGHGCQGPVAEDEACNAQPCPLDCEWGAWTEFDACSASCGGGKKRKKRIVWVAPANGGADCEGLPIDEESCNEHPCPDDCHWSEWTSFTVCSATCGGGTSRRTRSIVKEESDGGTPCDGDTAEELPCNTQSCPVDCQWDEWSSWTPCSKSCEGGVIQRFRDVVEPGRDGGSSCVGDAEQEAPCEASSCPVDCVITDWSEWSACSTSCDGGVIVRFRAVQVEPAFGGLQCPQNLTESYECSAAPCPVDCKLGDWRDWSPCSTSCGHGQRVRTRLRENERFGGLPCDEALVQEDECYVAPLRPQCPDLPTTHTTTLRQRSDVAMTAPPESLPPELAKEASKLAKQGDVEGLKKYLKQAEAMSHGAQDALEGSELNQTSEAAPKDSPRSGPAAPKNQEASDKKPEPCTKEELQATVNQYGQTGGDRQMDEIIAKLKEVEKQSPGGSLPDAVKLDHDLQGKEVLRIEGELYVFAAHADDFLSHPGVQEAFELLIAGGANIDTRNVEVSLSIPRRIVEAEWQKKAKGNILCKYTIHVMSKTASAADGDAVIAKLSEVDEVQAKKKLQQIFKEHGIEQEVTPVSMTMKPYRIARMSIVPHSLFCAICKGRGLPLPREHEKKLRSPPPRPDATSRDAFETEFDQPGAEREIKNTFGGTALSIEITREAIRGELQEVRQDIRTFGTRVDHVEAQVTRQMQQTINLLDEMTNKYTEHAGILQQLQKANHEVHIRLERLEKGGARLPRRGARQRLPPKRGDGAEPCPSVGPPCSTAHNHFGQQLWLLGLGAQDLFVRDAQRALDVLTELPFVDASRIGVVGCSGGGALSAYLGAIDPRVTAVAVACYFSTLGRELEIGTCNYDAEQILWKMASYGIDKPDLLRARAPKPTAVILTSHDCFPILGGREGFEEVEKAFRAQGDPSGLCASEAPGYHQDSEGSSVKVTEEHACSNPNDVHVREMGRWLLALGAVLSSEEIGECLLDPAKHQDFVEVNKACDSEIEQFCQGMYYHGDTMTCLTQWTSQSDLSSGCVAALPKQVDAEKAAWRAKKKAARQAAMDAIEKEKGGDDKKKKKSKKKKADKTLLLVLVPSLLLFCHHCHFHCRRHCHRHCQEHKDNHFHGHQQNKHWPPLTTMNHDDGEEEVEEVEAQEDEDEEEGHDDYDNYYDDYYNYYDPRREEGALIRRGGPFERIAGNEGSLVASSIFIAELELHRKLDGEMSSRNVPGWPAPWQAGLRRSLGASSWLGGLRQVSMRVAQLSRGAVDEVREAAALLEMPAAPVVQPSLVVARTQFFSHGKQETYVLYSSDSCAVTLRLFEHWRSPAKEAGITVLVFGGAADLNRELTKLEDLLLNQMQDQGFGSVVFVGLCGQGDPFWRGGLWQFAPLLLGKSHVGYHASEVLATVSWAFRQLRSQQAKLQRHSVTSPHPFDPFCCPWPQNPRLQSLRPMAMAVVSVDSERSDRSSPLSRRRNWSLSALRTASSESLGADDEAAGIENYVLLEKIGRGSSGQVFRARRKADEKEVALKVMSAASPDIVASRRAEFEILSHLSHPNIVQGLDFFCSDSTAVIALSYHSGSTLYRAVRDSASSCLMEAYSKRLFRKLISAVSYLHEHRIVHRDVKADNILVSSDLMDLHLVDFNTARPLLEGGALTMTGTPEYAAPEVLNGESPSEQHDVWGAGLCLHWMLVGALPQRVSTDPVVFAPVTCQGMQWEAISVECRGVVQRCLTICKHERPAALLVLQLPWVEAEPQEQPRTSSDQTASRSACMIDVAPHP</sequence>
<keyword evidence="3 7" id="KW-0547">Nucleotide-binding</keyword>
<dbReference type="InterPro" id="IPR000719">
    <property type="entry name" value="Prot_kinase_dom"/>
</dbReference>
<evidence type="ECO:0000256" key="4">
    <source>
        <dbReference type="ARBA" id="ARBA00022840"/>
    </source>
</evidence>
<evidence type="ECO:0000256" key="9">
    <source>
        <dbReference type="SAM" id="MobiDB-lite"/>
    </source>
</evidence>
<dbReference type="GO" id="GO:0004672">
    <property type="term" value="F:protein kinase activity"/>
    <property type="evidence" value="ECO:0007669"/>
    <property type="project" value="InterPro"/>
</dbReference>
<dbReference type="InterPro" id="IPR029058">
    <property type="entry name" value="AB_hydrolase_fold"/>
</dbReference>
<dbReference type="SUPFAM" id="SSF82895">
    <property type="entry name" value="TSP-1 type 1 repeat"/>
    <property type="match status" value="6"/>
</dbReference>
<dbReference type="PROSITE" id="PS00107">
    <property type="entry name" value="PROTEIN_KINASE_ATP"/>
    <property type="match status" value="1"/>
</dbReference>
<dbReference type="SUPFAM" id="SSF56112">
    <property type="entry name" value="Protein kinase-like (PK-like)"/>
    <property type="match status" value="1"/>
</dbReference>
<feature type="binding site" evidence="7">
    <location>
        <position position="1587"/>
    </location>
    <ligand>
        <name>ATP</name>
        <dbReference type="ChEBI" id="CHEBI:30616"/>
    </ligand>
</feature>
<feature type="compositionally biased region" description="Basic residues" evidence="9">
    <location>
        <begin position="810"/>
        <end position="820"/>
    </location>
</feature>
<accession>A0A1Q9EH66</accession>
<evidence type="ECO:0000256" key="6">
    <source>
        <dbReference type="ARBA" id="ARBA00023180"/>
    </source>
</evidence>
<dbReference type="Pfam" id="PF00090">
    <property type="entry name" value="TSP_1"/>
    <property type="match status" value="3"/>
</dbReference>
<reference evidence="11 12" key="1">
    <citation type="submission" date="2016-02" db="EMBL/GenBank/DDBJ databases">
        <title>Genome analysis of coral dinoflagellate symbionts highlights evolutionary adaptations to a symbiotic lifestyle.</title>
        <authorList>
            <person name="Aranda M."/>
            <person name="Li Y."/>
            <person name="Liew Y.J."/>
            <person name="Baumgarten S."/>
            <person name="Simakov O."/>
            <person name="Wilson M."/>
            <person name="Piel J."/>
            <person name="Ashoor H."/>
            <person name="Bougouffa S."/>
            <person name="Bajic V.B."/>
            <person name="Ryu T."/>
            <person name="Ravasi T."/>
            <person name="Bayer T."/>
            <person name="Micklem G."/>
            <person name="Kim H."/>
            <person name="Bhak J."/>
            <person name="Lajeunesse T.C."/>
            <person name="Voolstra C.R."/>
        </authorList>
    </citation>
    <scope>NUCLEOTIDE SEQUENCE [LARGE SCALE GENOMIC DNA]</scope>
    <source>
        <strain evidence="11 12">CCMP2467</strain>
    </source>
</reference>
<dbReference type="PROSITE" id="PS50011">
    <property type="entry name" value="PROTEIN_KINASE_DOM"/>
    <property type="match status" value="1"/>
</dbReference>
<proteinExistence type="predicted"/>
<evidence type="ECO:0000256" key="5">
    <source>
        <dbReference type="ARBA" id="ARBA00023157"/>
    </source>
</evidence>
<dbReference type="Pfam" id="PF00069">
    <property type="entry name" value="Pkinase"/>
    <property type="match status" value="1"/>
</dbReference>
<feature type="region of interest" description="Disordered" evidence="9">
    <location>
        <begin position="433"/>
        <end position="479"/>
    </location>
</feature>
<dbReference type="InterPro" id="IPR036383">
    <property type="entry name" value="TSP1_rpt_sf"/>
</dbReference>
<dbReference type="InterPro" id="IPR008391">
    <property type="entry name" value="AXE1_dom"/>
</dbReference>
<dbReference type="InterPro" id="IPR017441">
    <property type="entry name" value="Protein_kinase_ATP_BS"/>
</dbReference>
<dbReference type="InterPro" id="IPR008271">
    <property type="entry name" value="Ser/Thr_kinase_AS"/>
</dbReference>
<keyword evidence="8" id="KW-0175">Coiled coil</keyword>
<evidence type="ECO:0000313" key="12">
    <source>
        <dbReference type="Proteomes" id="UP000186817"/>
    </source>
</evidence>
<name>A0A1Q9EH66_SYMMI</name>
<feature type="region of interest" description="Disordered" evidence="9">
    <location>
        <begin position="379"/>
        <end position="404"/>
    </location>
</feature>
<organism evidence="11 12">
    <name type="scientific">Symbiodinium microadriaticum</name>
    <name type="common">Dinoflagellate</name>
    <name type="synonym">Zooxanthella microadriatica</name>
    <dbReference type="NCBI Taxonomy" id="2951"/>
    <lineage>
        <taxon>Eukaryota</taxon>
        <taxon>Sar</taxon>
        <taxon>Alveolata</taxon>
        <taxon>Dinophyceae</taxon>
        <taxon>Suessiales</taxon>
        <taxon>Symbiodiniaceae</taxon>
        <taxon>Symbiodinium</taxon>
    </lineage>
</organism>
<evidence type="ECO:0000256" key="2">
    <source>
        <dbReference type="ARBA" id="ARBA00022737"/>
    </source>
</evidence>
<comment type="caution">
    <text evidence="11">The sequence shown here is derived from an EMBL/GenBank/DDBJ whole genome shotgun (WGS) entry which is preliminary data.</text>
</comment>
<dbReference type="SUPFAM" id="SSF53474">
    <property type="entry name" value="alpha/beta-Hydrolases"/>
    <property type="match status" value="1"/>
</dbReference>
<keyword evidence="2" id="KW-0677">Repeat</keyword>
<dbReference type="Proteomes" id="UP000186817">
    <property type="component" value="Unassembled WGS sequence"/>
</dbReference>
<evidence type="ECO:0000256" key="1">
    <source>
        <dbReference type="ARBA" id="ARBA00022729"/>
    </source>
</evidence>
<dbReference type="OrthoDB" id="412268at2759"/>
<dbReference type="SMART" id="SM00220">
    <property type="entry name" value="S_TKc"/>
    <property type="match status" value="1"/>
</dbReference>
<feature type="region of interest" description="Disordered" evidence="9">
    <location>
        <begin position="810"/>
        <end position="831"/>
    </location>
</feature>
<dbReference type="Gene3D" id="3.40.50.1820">
    <property type="entry name" value="alpha/beta hydrolase"/>
    <property type="match status" value="1"/>
</dbReference>
<feature type="compositionally biased region" description="Basic and acidic residues" evidence="9">
    <location>
        <begin position="468"/>
        <end position="479"/>
    </location>
</feature>
<dbReference type="PANTHER" id="PTHR22906:SF21">
    <property type="entry name" value="SEMA DOMAIN-CONTAINING PROTEIN"/>
    <property type="match status" value="1"/>
</dbReference>
<keyword evidence="12" id="KW-1185">Reference proteome</keyword>
<feature type="domain" description="Protein kinase" evidence="10">
    <location>
        <begin position="1558"/>
        <end position="1807"/>
    </location>
</feature>
<keyword evidence="5" id="KW-1015">Disulfide bond</keyword>
<dbReference type="InterPro" id="IPR052065">
    <property type="entry name" value="Compl_asym_regulator"/>
</dbReference>
<keyword evidence="6" id="KW-0325">Glycoprotein</keyword>
<feature type="compositionally biased region" description="Basic and acidic residues" evidence="9">
    <location>
        <begin position="1123"/>
        <end position="1133"/>
    </location>
</feature>
<gene>
    <name evidence="11" type="primary">HMCN1</name>
    <name evidence="11" type="ORF">AK812_SmicGene9876</name>
</gene>
<keyword evidence="4 7" id="KW-0067">ATP-binding</keyword>
<evidence type="ECO:0000256" key="8">
    <source>
        <dbReference type="SAM" id="Coils"/>
    </source>
</evidence>
<dbReference type="InterPro" id="IPR011009">
    <property type="entry name" value="Kinase-like_dom_sf"/>
</dbReference>